<evidence type="ECO:0000313" key="2">
    <source>
        <dbReference type="EMBL" id="TYJ97538.1"/>
    </source>
</evidence>
<dbReference type="AlphaFoldDB" id="A0A5A7T1P8"/>
<reference evidence="3 4" key="1">
    <citation type="submission" date="2019-08" db="EMBL/GenBank/DDBJ databases">
        <title>Draft genome sequences of two oriental melons (Cucumis melo L. var makuwa).</title>
        <authorList>
            <person name="Kwon S.-Y."/>
        </authorList>
    </citation>
    <scope>NUCLEOTIDE SEQUENCE [LARGE SCALE GENOMIC DNA]</scope>
    <source>
        <strain evidence="4">cv. Chang Bougi</strain>
        <strain evidence="3">cv. SW 3</strain>
        <tissue evidence="1">Leaf</tissue>
    </source>
</reference>
<name>A0A5A7T1P8_CUCMM</name>
<evidence type="ECO:0000313" key="1">
    <source>
        <dbReference type="EMBL" id="KAA0037372.1"/>
    </source>
</evidence>
<dbReference type="Proteomes" id="UP000321393">
    <property type="component" value="Unassembled WGS sequence"/>
</dbReference>
<dbReference type="EMBL" id="SSTD01018828">
    <property type="protein sequence ID" value="TYJ97538.1"/>
    <property type="molecule type" value="Genomic_DNA"/>
</dbReference>
<evidence type="ECO:0000313" key="4">
    <source>
        <dbReference type="Proteomes" id="UP000321947"/>
    </source>
</evidence>
<protein>
    <submittedName>
        <fullName evidence="1">Retrotransposon protein</fullName>
    </submittedName>
</protein>
<proteinExistence type="predicted"/>
<gene>
    <name evidence="2" type="ORF">E5676_scaffold85G00510</name>
    <name evidence="1" type="ORF">E6C27_scaffold278G00770</name>
</gene>
<organism evidence="1 3">
    <name type="scientific">Cucumis melo var. makuwa</name>
    <name type="common">Oriental melon</name>
    <dbReference type="NCBI Taxonomy" id="1194695"/>
    <lineage>
        <taxon>Eukaryota</taxon>
        <taxon>Viridiplantae</taxon>
        <taxon>Streptophyta</taxon>
        <taxon>Embryophyta</taxon>
        <taxon>Tracheophyta</taxon>
        <taxon>Spermatophyta</taxon>
        <taxon>Magnoliopsida</taxon>
        <taxon>eudicotyledons</taxon>
        <taxon>Gunneridae</taxon>
        <taxon>Pentapetalae</taxon>
        <taxon>rosids</taxon>
        <taxon>fabids</taxon>
        <taxon>Cucurbitales</taxon>
        <taxon>Cucurbitaceae</taxon>
        <taxon>Benincaseae</taxon>
        <taxon>Cucumis</taxon>
    </lineage>
</organism>
<evidence type="ECO:0000313" key="3">
    <source>
        <dbReference type="Proteomes" id="UP000321393"/>
    </source>
</evidence>
<dbReference type="Proteomes" id="UP000321947">
    <property type="component" value="Unassembled WGS sequence"/>
</dbReference>
<dbReference type="EMBL" id="SSTE01018943">
    <property type="protein sequence ID" value="KAA0037372.1"/>
    <property type="molecule type" value="Genomic_DNA"/>
</dbReference>
<accession>A0A5A7T1P8</accession>
<sequence>MSACIDSWWRHFKIFLKALNGTYNNLNVVAADRPRYRTWKGKVATNFLDVCDTKGNFVFVLSGWKDPQLTRASFEMLFHDPID</sequence>
<comment type="caution">
    <text evidence="1">The sequence shown here is derived from an EMBL/GenBank/DDBJ whole genome shotgun (WGS) entry which is preliminary data.</text>
</comment>